<protein>
    <submittedName>
        <fullName evidence="1">Uncharacterized protein</fullName>
    </submittedName>
</protein>
<dbReference type="EMBL" id="JADBEM010000001">
    <property type="protein sequence ID" value="MBE1603570.1"/>
    <property type="molecule type" value="Genomic_DNA"/>
</dbReference>
<keyword evidence="2" id="KW-1185">Reference proteome</keyword>
<accession>A0A927R926</accession>
<evidence type="ECO:0000313" key="2">
    <source>
        <dbReference type="Proteomes" id="UP000638648"/>
    </source>
</evidence>
<dbReference type="Proteomes" id="UP000638648">
    <property type="component" value="Unassembled WGS sequence"/>
</dbReference>
<name>A0A927R926_9ACTN</name>
<proteinExistence type="predicted"/>
<reference evidence="1" key="1">
    <citation type="submission" date="2020-10" db="EMBL/GenBank/DDBJ databases">
        <title>Sequencing the genomes of 1000 actinobacteria strains.</title>
        <authorList>
            <person name="Klenk H.-P."/>
        </authorList>
    </citation>
    <scope>NUCLEOTIDE SEQUENCE</scope>
    <source>
        <strain evidence="1">DSM 45354</strain>
    </source>
</reference>
<comment type="caution">
    <text evidence="1">The sequence shown here is derived from an EMBL/GenBank/DDBJ whole genome shotgun (WGS) entry which is preliminary data.</text>
</comment>
<sequence length="32" mass="3596">MSDEISYKRALVRIRAAVSDDLVDPVRGSRYG</sequence>
<gene>
    <name evidence="1" type="ORF">HEB94_000418</name>
</gene>
<organism evidence="1 2">
    <name type="scientific">Actinopolymorpha pittospori</name>
    <dbReference type="NCBI Taxonomy" id="648752"/>
    <lineage>
        <taxon>Bacteria</taxon>
        <taxon>Bacillati</taxon>
        <taxon>Actinomycetota</taxon>
        <taxon>Actinomycetes</taxon>
        <taxon>Propionibacteriales</taxon>
        <taxon>Actinopolymorphaceae</taxon>
        <taxon>Actinopolymorpha</taxon>
    </lineage>
</organism>
<dbReference type="AlphaFoldDB" id="A0A927R926"/>
<evidence type="ECO:0000313" key="1">
    <source>
        <dbReference type="EMBL" id="MBE1603570.1"/>
    </source>
</evidence>